<dbReference type="Proteomes" id="UP000660729">
    <property type="component" value="Unassembled WGS sequence"/>
</dbReference>
<organism evidence="3 4">
    <name type="scientific">Pseudocercospora fuligena</name>
    <dbReference type="NCBI Taxonomy" id="685502"/>
    <lineage>
        <taxon>Eukaryota</taxon>
        <taxon>Fungi</taxon>
        <taxon>Dikarya</taxon>
        <taxon>Ascomycota</taxon>
        <taxon>Pezizomycotina</taxon>
        <taxon>Dothideomycetes</taxon>
        <taxon>Dothideomycetidae</taxon>
        <taxon>Mycosphaerellales</taxon>
        <taxon>Mycosphaerellaceae</taxon>
        <taxon>Pseudocercospora</taxon>
    </lineage>
</organism>
<comment type="caution">
    <text evidence="3">The sequence shown here is derived from an EMBL/GenBank/DDBJ whole genome shotgun (WGS) entry which is preliminary data.</text>
</comment>
<gene>
    <name evidence="3" type="ORF">HII31_13020</name>
</gene>
<accession>A0A8H6R5V1</accession>
<dbReference type="PANTHER" id="PTHR37544">
    <property type="entry name" value="SPRAY-RELATED"/>
    <property type="match status" value="1"/>
</dbReference>
<evidence type="ECO:0000313" key="3">
    <source>
        <dbReference type="EMBL" id="KAF7185679.1"/>
    </source>
</evidence>
<feature type="transmembrane region" description="Helical" evidence="2">
    <location>
        <begin position="524"/>
        <end position="546"/>
    </location>
</feature>
<feature type="transmembrane region" description="Helical" evidence="2">
    <location>
        <begin position="1153"/>
        <end position="1173"/>
    </location>
</feature>
<feature type="region of interest" description="Disordered" evidence="1">
    <location>
        <begin position="612"/>
        <end position="646"/>
    </location>
</feature>
<dbReference type="Pfam" id="PF11915">
    <property type="entry name" value="DUF3433"/>
    <property type="match status" value="2"/>
</dbReference>
<dbReference type="PANTHER" id="PTHR37544:SF3">
    <property type="entry name" value="SPRAY"/>
    <property type="match status" value="1"/>
</dbReference>
<evidence type="ECO:0000256" key="2">
    <source>
        <dbReference type="SAM" id="Phobius"/>
    </source>
</evidence>
<feature type="transmembrane region" description="Helical" evidence="2">
    <location>
        <begin position="654"/>
        <end position="680"/>
    </location>
</feature>
<dbReference type="EMBL" id="JABCIY010000313">
    <property type="protein sequence ID" value="KAF7185679.1"/>
    <property type="molecule type" value="Genomic_DNA"/>
</dbReference>
<dbReference type="OrthoDB" id="3248909at2759"/>
<proteinExistence type="predicted"/>
<keyword evidence="2" id="KW-0472">Membrane</keyword>
<keyword evidence="4" id="KW-1185">Reference proteome</keyword>
<evidence type="ECO:0000313" key="4">
    <source>
        <dbReference type="Proteomes" id="UP000660729"/>
    </source>
</evidence>
<feature type="transmembrane region" description="Helical" evidence="2">
    <location>
        <begin position="700"/>
        <end position="721"/>
    </location>
</feature>
<feature type="transmembrane region" description="Helical" evidence="2">
    <location>
        <begin position="50"/>
        <end position="73"/>
    </location>
</feature>
<sequence length="1254" mass="139573">MYSFRNASPRSLFFNSKDPILETKAIVSEYDNTENCVSKPWRPVTFRRPFLGAMILLTGILITAVAVLLRISIRDRGIIFAAETNDLPLRKSFGYLYLPTIISVVYSFLWAWIDLDIKRLEPYFQLSSGEPKAGDSILLSYPLEFLITVPFSALKRKHWSVLSGSVVMMLIFWGLTPTQAGIFAVRTVTISVDILSARSTAYLSLKEQGNLTADYAQSVYNIAWLNESLPPFMTKEYALAPFASADRLPSEGLNVSMMGNTTLYSVDIACEAATLWNNSGLWAYNTSNGCSFNAPLYRPGGGNDTSKPFDTLYVGYQNRNGFAMYDLSFSCSSAFAHYFLVRWSKSSMDGILAANEYPRFSPDAANATTLFCEATYYQQDVLANITLPKYSVQAVQANGDKRPLPADMFNISTFEWAMNSGQEEFPTWGDFPSYGFPDQKPQLLNMPLNLDFIPQMSPFAIATMRRPMQDYLDPQVLSSSYQAAYRLLFSRQISDILSSTVDRRITSTGTMSYTTQAVVVVPGFAIAVLILLGIVLLFAVGMALWIPRRTSRLSKDPSSIDALMDMLSGEEDTCRIFGALDRSDAKALADAIKGKSFTLCRDDDPAQGTISRLQSMEAQPQTTHEPPSLGRRATTQSEDDATPTNGVRPAEMKLVIGAIFFVLHVSAFVTFLVLFIKAATGSGLALPSNSTFVRQLVENYIPIAVATLMEPFWLVLNRYLAMLQPFEELRRGSAKAQHSTDVDYSSLPPQMLFGRAMRAVHLVLMLVSLMVLLANILAVALSGLMYEGTQMVQQSATISRQLTPIYRSVNGSGLPFNTYSAHNWQGGTTSTPFYLMMSNLTAHTPIPAWTDDDFAYVPVEMEALTSSAAVRFDTTAFGADLECSSITTSGNQNYSLIFDKHGRTAKLDVNLQKEDGSIIGCHEYNKWTADNFDSLNDSQDGHVALEFSTMLASNKTNEDNLFCRQHLLTGWMRVDWKTIAGEVGTGDGLLYYNDRNMTITSRNETVLLCKPTLQINMATITVDSEGQVLSRQSMKQSQSPERTYFNSSSQDLLAQANQFLVDSGATWHKDSYPSDFLNYLIAKTLDDYSMLNPSLPPARPEYAALNLAMVYKRLFAIFVSSNANLLFETSPDPTSEIVTSKVPQTRILFSTPAFIVTETILAIYIIVTVFFYARRPWRVLPRLPSSPASIIAYFAASWALQDLSSQRKICDGKTRRRAWKWAYGIFIGTDGKSHTGIDREPLVTVLRATGRDRY</sequence>
<keyword evidence="2" id="KW-1133">Transmembrane helix</keyword>
<dbReference type="AlphaFoldDB" id="A0A8H6R5V1"/>
<reference evidence="3" key="1">
    <citation type="submission" date="2020-04" db="EMBL/GenBank/DDBJ databases">
        <title>Draft genome resource of the tomato pathogen Pseudocercospora fuligena.</title>
        <authorList>
            <person name="Zaccaron A."/>
        </authorList>
    </citation>
    <scope>NUCLEOTIDE SEQUENCE</scope>
    <source>
        <strain evidence="3">PF001</strain>
    </source>
</reference>
<keyword evidence="2" id="KW-0812">Transmembrane</keyword>
<feature type="compositionally biased region" description="Polar residues" evidence="1">
    <location>
        <begin position="612"/>
        <end position="625"/>
    </location>
</feature>
<feature type="transmembrane region" description="Helical" evidence="2">
    <location>
        <begin position="759"/>
        <end position="786"/>
    </location>
</feature>
<feature type="transmembrane region" description="Helical" evidence="2">
    <location>
        <begin position="94"/>
        <end position="113"/>
    </location>
</feature>
<feature type="transmembrane region" description="Helical" evidence="2">
    <location>
        <begin position="133"/>
        <end position="154"/>
    </location>
</feature>
<protein>
    <submittedName>
        <fullName evidence="3">Uncharacterized protein</fullName>
    </submittedName>
</protein>
<name>A0A8H6R5V1_9PEZI</name>
<dbReference type="InterPro" id="IPR021840">
    <property type="entry name" value="DUF3433"/>
</dbReference>
<evidence type="ECO:0000256" key="1">
    <source>
        <dbReference type="SAM" id="MobiDB-lite"/>
    </source>
</evidence>
<feature type="transmembrane region" description="Helical" evidence="2">
    <location>
        <begin position="166"/>
        <end position="185"/>
    </location>
</feature>